<dbReference type="AlphaFoldDB" id="A0A3N7FQ87"/>
<organism evidence="1 2">
    <name type="scientific">Populus trichocarpa</name>
    <name type="common">Western balsam poplar</name>
    <name type="synonym">Populus balsamifera subsp. trichocarpa</name>
    <dbReference type="NCBI Taxonomy" id="3694"/>
    <lineage>
        <taxon>Eukaryota</taxon>
        <taxon>Viridiplantae</taxon>
        <taxon>Streptophyta</taxon>
        <taxon>Embryophyta</taxon>
        <taxon>Tracheophyta</taxon>
        <taxon>Spermatophyta</taxon>
        <taxon>Magnoliopsida</taxon>
        <taxon>eudicotyledons</taxon>
        <taxon>Gunneridae</taxon>
        <taxon>Pentapetalae</taxon>
        <taxon>rosids</taxon>
        <taxon>fabids</taxon>
        <taxon>Malpighiales</taxon>
        <taxon>Salicaceae</taxon>
        <taxon>Saliceae</taxon>
        <taxon>Populus</taxon>
    </lineage>
</organism>
<accession>A0A3N7FQ87</accession>
<name>A0A3N7FQ87_POPTR</name>
<proteinExistence type="predicted"/>
<dbReference type="InParanoid" id="A0A3N7FQ87"/>
<gene>
    <name evidence="1" type="ORF">POPTR_010G194050</name>
</gene>
<protein>
    <submittedName>
        <fullName evidence="1">Uncharacterized protein</fullName>
    </submittedName>
</protein>
<dbReference type="EMBL" id="CM009299">
    <property type="protein sequence ID" value="RQO96952.1"/>
    <property type="molecule type" value="Genomic_DNA"/>
</dbReference>
<sequence>MTIPSLLANFNIFSMLPMFVPMEKLRSQRISGSSRGHQIGGGR</sequence>
<evidence type="ECO:0000313" key="2">
    <source>
        <dbReference type="Proteomes" id="UP000006729"/>
    </source>
</evidence>
<dbReference type="Proteomes" id="UP000006729">
    <property type="component" value="Chromosome 10"/>
</dbReference>
<evidence type="ECO:0000313" key="1">
    <source>
        <dbReference type="EMBL" id="RQO96952.1"/>
    </source>
</evidence>
<reference evidence="1 2" key="1">
    <citation type="journal article" date="2006" name="Science">
        <title>The genome of black cottonwood, Populus trichocarpa (Torr. &amp; Gray).</title>
        <authorList>
            <person name="Tuskan G.A."/>
            <person name="Difazio S."/>
            <person name="Jansson S."/>
            <person name="Bohlmann J."/>
            <person name="Grigoriev I."/>
            <person name="Hellsten U."/>
            <person name="Putnam N."/>
            <person name="Ralph S."/>
            <person name="Rombauts S."/>
            <person name="Salamov A."/>
            <person name="Schein J."/>
            <person name="Sterck L."/>
            <person name="Aerts A."/>
            <person name="Bhalerao R.R."/>
            <person name="Bhalerao R.P."/>
            <person name="Blaudez D."/>
            <person name="Boerjan W."/>
            <person name="Brun A."/>
            <person name="Brunner A."/>
            <person name="Busov V."/>
            <person name="Campbell M."/>
            <person name="Carlson J."/>
            <person name="Chalot M."/>
            <person name="Chapman J."/>
            <person name="Chen G.L."/>
            <person name="Cooper D."/>
            <person name="Coutinho P.M."/>
            <person name="Couturier J."/>
            <person name="Covert S."/>
            <person name="Cronk Q."/>
            <person name="Cunningham R."/>
            <person name="Davis J."/>
            <person name="Degroeve S."/>
            <person name="Dejardin A."/>
            <person name="Depamphilis C."/>
            <person name="Detter J."/>
            <person name="Dirks B."/>
            <person name="Dubchak I."/>
            <person name="Duplessis S."/>
            <person name="Ehlting J."/>
            <person name="Ellis B."/>
            <person name="Gendler K."/>
            <person name="Goodstein D."/>
            <person name="Gribskov M."/>
            <person name="Grimwood J."/>
            <person name="Groover A."/>
            <person name="Gunter L."/>
            <person name="Hamberger B."/>
            <person name="Heinze B."/>
            <person name="Helariutta Y."/>
            <person name="Henrissat B."/>
            <person name="Holligan D."/>
            <person name="Holt R."/>
            <person name="Huang W."/>
            <person name="Islam-Faridi N."/>
            <person name="Jones S."/>
            <person name="Jones-Rhoades M."/>
            <person name="Jorgensen R."/>
            <person name="Joshi C."/>
            <person name="Kangasjarvi J."/>
            <person name="Karlsson J."/>
            <person name="Kelleher C."/>
            <person name="Kirkpatrick R."/>
            <person name="Kirst M."/>
            <person name="Kohler A."/>
            <person name="Kalluri U."/>
            <person name="Larimer F."/>
            <person name="Leebens-Mack J."/>
            <person name="Leple J.C."/>
            <person name="Locascio P."/>
            <person name="Lou Y."/>
            <person name="Lucas S."/>
            <person name="Martin F."/>
            <person name="Montanini B."/>
            <person name="Napoli C."/>
            <person name="Nelson D.R."/>
            <person name="Nelson C."/>
            <person name="Nieminen K."/>
            <person name="Nilsson O."/>
            <person name="Pereda V."/>
            <person name="Peter G."/>
            <person name="Philippe R."/>
            <person name="Pilate G."/>
            <person name="Poliakov A."/>
            <person name="Razumovskaya J."/>
            <person name="Richardson P."/>
            <person name="Rinaldi C."/>
            <person name="Ritland K."/>
            <person name="Rouze P."/>
            <person name="Ryaboy D."/>
            <person name="Schmutz J."/>
            <person name="Schrader J."/>
            <person name="Segerman B."/>
            <person name="Shin H."/>
            <person name="Siddiqui A."/>
            <person name="Sterky F."/>
            <person name="Terry A."/>
            <person name="Tsai C.J."/>
            <person name="Uberbacher E."/>
            <person name="Unneberg P."/>
            <person name="Vahala J."/>
            <person name="Wall K."/>
            <person name="Wessler S."/>
            <person name="Yang G."/>
            <person name="Yin T."/>
            <person name="Douglas C."/>
            <person name="Marra M."/>
            <person name="Sandberg G."/>
            <person name="Van de Peer Y."/>
            <person name="Rokhsar D."/>
        </authorList>
    </citation>
    <scope>NUCLEOTIDE SEQUENCE [LARGE SCALE GENOMIC DNA]</scope>
    <source>
        <strain evidence="2">cv. Nisqually</strain>
    </source>
</reference>
<keyword evidence="2" id="KW-1185">Reference proteome</keyword>